<dbReference type="GO" id="GO:0005886">
    <property type="term" value="C:plasma membrane"/>
    <property type="evidence" value="ECO:0007669"/>
    <property type="project" value="UniProtKB-SubCell"/>
</dbReference>
<evidence type="ECO:0000256" key="1">
    <source>
        <dbReference type="ARBA" id="ARBA00004236"/>
    </source>
</evidence>
<dbReference type="PANTHER" id="PTHR30576">
    <property type="entry name" value="COLANIC BIOSYNTHESIS UDP-GLUCOSE LIPID CARRIER TRANSFERASE"/>
    <property type="match status" value="1"/>
</dbReference>
<sequence length="436" mass="51925">MNSSKFNPFSYLLTFLLIGVDLFALYISFALLRQRESTPLDISLYLWIFVFILLAFGVQKIYTFRYDFWSDALRVIKGLFFSFFAIFTIISLAKVFDTYSVDFLLKFFILSIFTTLFFKRVFKKIFFRFDAFKHRVKIVADEQNYNIITQEIEKNWYFGYKEDEKNYDLIIISSRGFDLNELQERVKELSRTTKDIFIIPYLDYLDFSHATIIDFSNIRFSAIHIQNRLLSAKNIFIKSFFEKIITLVLLPLALTLHIFIFFLIKRDSQGGVFFKQQRLGKNAKLFECYKYRTMHEDSQNVLEEYLLKNPDEVEHYKKFHKYKNDPRITKVGSFLRKTSLDELPQFYNILKGDMNLIGPRPYMPQELHAMGEDNKNIILRVKPGLTGLWQVSGRNKLTFKKRVDLDAWYIQNWSLWMDFVIFLKTTKVVLLKVGAK</sequence>
<evidence type="ECO:0000259" key="9">
    <source>
        <dbReference type="Pfam" id="PF02397"/>
    </source>
</evidence>
<reference evidence="10 11" key="1">
    <citation type="submission" date="2013-07" db="EMBL/GenBank/DDBJ databases">
        <title>Sulfurimonas hongkongensis AST-10 Genome Sequencing.</title>
        <authorList>
            <person name="Cai L."/>
            <person name="Zhang T."/>
        </authorList>
    </citation>
    <scope>NUCLEOTIDE SEQUENCE [LARGE SCALE GENOMIC DNA]</scope>
    <source>
        <strain evidence="10 11">AST-10</strain>
    </source>
</reference>
<comment type="similarity">
    <text evidence="2">Belongs to the bacterial sugar transferase family.</text>
</comment>
<feature type="transmembrane region" description="Helical" evidence="8">
    <location>
        <begin position="244"/>
        <end position="264"/>
    </location>
</feature>
<feature type="transmembrane region" description="Helical" evidence="8">
    <location>
        <begin position="12"/>
        <end position="32"/>
    </location>
</feature>
<dbReference type="PATRIC" id="fig|1172190.3.peg.2182"/>
<keyword evidence="4" id="KW-0808">Transferase</keyword>
<gene>
    <name evidence="10" type="ORF">M947_11315</name>
</gene>
<protein>
    <recommendedName>
        <fullName evidence="9">Bacterial sugar transferase domain-containing protein</fullName>
    </recommendedName>
</protein>
<keyword evidence="6 8" id="KW-1133">Transmembrane helix</keyword>
<evidence type="ECO:0000256" key="6">
    <source>
        <dbReference type="ARBA" id="ARBA00022989"/>
    </source>
</evidence>
<evidence type="ECO:0000313" key="10">
    <source>
        <dbReference type="EMBL" id="EQB34350.1"/>
    </source>
</evidence>
<feature type="transmembrane region" description="Helical" evidence="8">
    <location>
        <begin position="44"/>
        <end position="63"/>
    </location>
</feature>
<keyword evidence="5 8" id="KW-0812">Transmembrane</keyword>
<evidence type="ECO:0000256" key="3">
    <source>
        <dbReference type="ARBA" id="ARBA00022475"/>
    </source>
</evidence>
<keyword evidence="7 8" id="KW-0472">Membrane</keyword>
<dbReference type="AlphaFoldDB" id="T0IZX0"/>
<evidence type="ECO:0000313" key="11">
    <source>
        <dbReference type="Proteomes" id="UP000015520"/>
    </source>
</evidence>
<dbReference type="eggNOG" id="COG2148">
    <property type="taxonomic scope" value="Bacteria"/>
</dbReference>
<proteinExistence type="inferred from homology"/>
<dbReference type="STRING" id="1172190.M947_11315"/>
<dbReference type="RefSeq" id="WP_021288496.1">
    <property type="nucleotide sequence ID" value="NZ_AUPZ01000021.1"/>
</dbReference>
<dbReference type="Pfam" id="PF02397">
    <property type="entry name" value="Bac_transf"/>
    <property type="match status" value="1"/>
</dbReference>
<evidence type="ECO:0000256" key="2">
    <source>
        <dbReference type="ARBA" id="ARBA00006464"/>
    </source>
</evidence>
<evidence type="ECO:0000256" key="5">
    <source>
        <dbReference type="ARBA" id="ARBA00022692"/>
    </source>
</evidence>
<organism evidence="10 11">
    <name type="scientific">Sulfurimonas hongkongensis</name>
    <dbReference type="NCBI Taxonomy" id="1172190"/>
    <lineage>
        <taxon>Bacteria</taxon>
        <taxon>Pseudomonadati</taxon>
        <taxon>Campylobacterota</taxon>
        <taxon>Epsilonproteobacteria</taxon>
        <taxon>Campylobacterales</taxon>
        <taxon>Sulfurimonadaceae</taxon>
        <taxon>Sulfurimonas</taxon>
    </lineage>
</organism>
<feature type="domain" description="Bacterial sugar transferase" evidence="9">
    <location>
        <begin position="238"/>
        <end position="430"/>
    </location>
</feature>
<comment type="subcellular location">
    <subcellularLocation>
        <location evidence="1">Cell membrane</location>
    </subcellularLocation>
</comment>
<feature type="transmembrane region" description="Helical" evidence="8">
    <location>
        <begin position="75"/>
        <end position="93"/>
    </location>
</feature>
<evidence type="ECO:0000256" key="7">
    <source>
        <dbReference type="ARBA" id="ARBA00023136"/>
    </source>
</evidence>
<dbReference type="GO" id="GO:0016780">
    <property type="term" value="F:phosphotransferase activity, for other substituted phosphate groups"/>
    <property type="evidence" value="ECO:0007669"/>
    <property type="project" value="TreeGrafter"/>
</dbReference>
<accession>T0IZX0</accession>
<keyword evidence="3" id="KW-1003">Cell membrane</keyword>
<name>T0IZX0_9BACT</name>
<dbReference type="InterPro" id="IPR003362">
    <property type="entry name" value="Bact_transf"/>
</dbReference>
<keyword evidence="11" id="KW-1185">Reference proteome</keyword>
<comment type="caution">
    <text evidence="10">The sequence shown here is derived from an EMBL/GenBank/DDBJ whole genome shotgun (WGS) entry which is preliminary data.</text>
</comment>
<evidence type="ECO:0000256" key="4">
    <source>
        <dbReference type="ARBA" id="ARBA00022679"/>
    </source>
</evidence>
<dbReference type="EMBL" id="AUPZ01000021">
    <property type="protein sequence ID" value="EQB34350.1"/>
    <property type="molecule type" value="Genomic_DNA"/>
</dbReference>
<feature type="transmembrane region" description="Helical" evidence="8">
    <location>
        <begin position="99"/>
        <end position="118"/>
    </location>
</feature>
<dbReference type="PANTHER" id="PTHR30576:SF4">
    <property type="entry name" value="UNDECAPRENYL-PHOSPHATE GALACTOSE PHOSPHOTRANSFERASE"/>
    <property type="match status" value="1"/>
</dbReference>
<evidence type="ECO:0000256" key="8">
    <source>
        <dbReference type="SAM" id="Phobius"/>
    </source>
</evidence>
<dbReference type="Proteomes" id="UP000015520">
    <property type="component" value="Unassembled WGS sequence"/>
</dbReference>
<dbReference type="OrthoDB" id="9808602at2"/>